<keyword evidence="8" id="KW-0206">Cytoskeleton</keyword>
<dbReference type="InterPro" id="IPR000048">
    <property type="entry name" value="IQ_motif_EF-hand-BS"/>
</dbReference>
<evidence type="ECO:0000256" key="8">
    <source>
        <dbReference type="ARBA" id="ARBA00023212"/>
    </source>
</evidence>
<name>A0A0P1AMK8_PLAHL</name>
<evidence type="ECO:0000256" key="6">
    <source>
        <dbReference type="ARBA" id="ARBA00022846"/>
    </source>
</evidence>
<evidence type="ECO:0000256" key="13">
    <source>
        <dbReference type="SAM" id="MobiDB-lite"/>
    </source>
</evidence>
<evidence type="ECO:0000256" key="9">
    <source>
        <dbReference type="ARBA" id="ARBA00023273"/>
    </source>
</evidence>
<keyword evidence="9" id="KW-0966">Cell projection</keyword>
<dbReference type="PROSITE" id="PS50096">
    <property type="entry name" value="IQ"/>
    <property type="match status" value="1"/>
</dbReference>
<evidence type="ECO:0000256" key="1">
    <source>
        <dbReference type="ARBA" id="ARBA00003029"/>
    </source>
</evidence>
<comment type="subcellular location">
    <subcellularLocation>
        <location evidence="2">Cytoplasm</location>
        <location evidence="2">Cytoskeleton</location>
        <location evidence="2">Flagellum axoneme</location>
    </subcellularLocation>
</comment>
<evidence type="ECO:0000256" key="12">
    <source>
        <dbReference type="SAM" id="Coils"/>
    </source>
</evidence>
<dbReference type="PANTHER" id="PTHR31598:SF1">
    <property type="entry name" value="DYNEIN REGULATORY COMPLEX PROTEIN 10"/>
    <property type="match status" value="1"/>
</dbReference>
<dbReference type="PANTHER" id="PTHR31598">
    <property type="entry name" value="IQ DOMAIN-CONTAINING PROTEIN D"/>
    <property type="match status" value="1"/>
</dbReference>
<feature type="region of interest" description="Disordered" evidence="13">
    <location>
        <begin position="290"/>
        <end position="313"/>
    </location>
</feature>
<dbReference type="EMBL" id="CCYD01000645">
    <property type="protein sequence ID" value="CEG42712.1"/>
    <property type="molecule type" value="Genomic_DNA"/>
</dbReference>
<organism evidence="14 15">
    <name type="scientific">Plasmopara halstedii</name>
    <name type="common">Downy mildew of sunflower</name>
    <dbReference type="NCBI Taxonomy" id="4781"/>
    <lineage>
        <taxon>Eukaryota</taxon>
        <taxon>Sar</taxon>
        <taxon>Stramenopiles</taxon>
        <taxon>Oomycota</taxon>
        <taxon>Peronosporomycetes</taxon>
        <taxon>Peronosporales</taxon>
        <taxon>Peronosporaceae</taxon>
        <taxon>Plasmopara</taxon>
    </lineage>
</organism>
<dbReference type="RefSeq" id="XP_024579081.1">
    <property type="nucleotide sequence ID" value="XM_024728622.1"/>
</dbReference>
<reference evidence="15" key="1">
    <citation type="submission" date="2014-09" db="EMBL/GenBank/DDBJ databases">
        <authorList>
            <person name="Sharma Rahul"/>
            <person name="Thines Marco"/>
        </authorList>
    </citation>
    <scope>NUCLEOTIDE SEQUENCE [LARGE SCALE GENOMIC DNA]</scope>
</reference>
<evidence type="ECO:0000256" key="3">
    <source>
        <dbReference type="ARBA" id="ARBA00009071"/>
    </source>
</evidence>
<dbReference type="InterPro" id="IPR042815">
    <property type="entry name" value="DRC10"/>
</dbReference>
<comment type="similarity">
    <text evidence="3">Belongs to the DRC10 family.</text>
</comment>
<evidence type="ECO:0000256" key="2">
    <source>
        <dbReference type="ARBA" id="ARBA00004611"/>
    </source>
</evidence>
<keyword evidence="12" id="KW-0175">Coiled coil</keyword>
<evidence type="ECO:0000256" key="4">
    <source>
        <dbReference type="ARBA" id="ARBA00021752"/>
    </source>
</evidence>
<keyword evidence="7" id="KW-0969">Cilium</keyword>
<keyword evidence="5" id="KW-0963">Cytoplasm</keyword>
<dbReference type="OMA" id="LMLECQK"/>
<evidence type="ECO:0000256" key="5">
    <source>
        <dbReference type="ARBA" id="ARBA00022490"/>
    </source>
</evidence>
<keyword evidence="6" id="KW-0282">Flagellum</keyword>
<evidence type="ECO:0000256" key="11">
    <source>
        <dbReference type="ARBA" id="ARBA00046836"/>
    </source>
</evidence>
<feature type="coiled-coil region" evidence="12">
    <location>
        <begin position="79"/>
        <end position="196"/>
    </location>
</feature>
<dbReference type="Proteomes" id="UP000054928">
    <property type="component" value="Unassembled WGS sequence"/>
</dbReference>
<comment type="subunit">
    <text evidence="11">Component of the nexin-dynein regulatory complex (N-DRC). Interacts with CFAP52.</text>
</comment>
<dbReference type="OrthoDB" id="10265211at2759"/>
<evidence type="ECO:0000256" key="7">
    <source>
        <dbReference type="ARBA" id="ARBA00023069"/>
    </source>
</evidence>
<protein>
    <recommendedName>
        <fullName evidence="4">Dynein regulatory complex protein 10</fullName>
    </recommendedName>
    <alternativeName>
        <fullName evidence="10">IQ domain-containing protein D</fullName>
    </alternativeName>
</protein>
<proteinExistence type="inferred from homology"/>
<keyword evidence="15" id="KW-1185">Reference proteome</keyword>
<evidence type="ECO:0000313" key="15">
    <source>
        <dbReference type="Proteomes" id="UP000054928"/>
    </source>
</evidence>
<dbReference type="Pfam" id="PF00612">
    <property type="entry name" value="IQ"/>
    <property type="match status" value="1"/>
</dbReference>
<evidence type="ECO:0000256" key="10">
    <source>
        <dbReference type="ARBA" id="ARBA00032180"/>
    </source>
</evidence>
<evidence type="ECO:0000313" key="14">
    <source>
        <dbReference type="EMBL" id="CEG42712.1"/>
    </source>
</evidence>
<accession>A0A0P1AMK8</accession>
<sequence>MDPRHEEIANQVQVTARAFCRDLRENPVAVEVLRHNEAAAHSRSANLQMLVKTLSELADITHTQLDKTLEDAKSKKELMIVAESRLKQADDERSAIREKLKETRKAREDEDALLDAQVQKLRAELNAINQNASHELAMIETDVKEAQAKSYDQYSDEMKVLLNQASVLELRAATMVQEHQNEEDALRKKKIKLAAEVAAAVENYDKALEKIIDEFLTEKKMFQNELEKCEQFDEHFLKIDEEQSRIDAEEHILAGIRALECEKLMKIFNAATKIQKVYRGILCRREYTKKMTKGRKGKKSSKKSKASLKGKKK</sequence>
<dbReference type="GeneID" id="36408019"/>
<dbReference type="AlphaFoldDB" id="A0A0P1AMK8"/>
<comment type="function">
    <text evidence="1">Component of the nexin-dynein regulatory complex (N-DRC), a key regulator of ciliary/flagellar motility which maintains the alignment and integrity of the distal axoneme and regulates microtubule sliding in motile axonemes.</text>
</comment>